<dbReference type="Gene3D" id="1.10.101.10">
    <property type="entry name" value="PGBD-like superfamily/PGBD"/>
    <property type="match status" value="1"/>
</dbReference>
<evidence type="ECO:0000313" key="3">
    <source>
        <dbReference type="Proteomes" id="UP001165269"/>
    </source>
</evidence>
<feature type="domain" description="N-acetylmuramoyl-L-alanine amidase" evidence="1">
    <location>
        <begin position="27"/>
        <end position="179"/>
    </location>
</feature>
<sequence>MAAPLTAEQLLTVLRAEGVHVVEHTNWRTHNRNHKGPWGPMNGVVIHHTAGRSSLGLCYEGTSDLPGPLCHTHLAKDGTATMLSAGRANHAGTFAKNAYDAVVAESSTHPRPDSAEPVDGNQHFYGLEIENMGNGKDPYPDVQYEAAVRWAAGLCRAHGWSANSVIGHKEGTRRKVDPSFDMAKFRRDVAARLKTQPGGTSSSSGSDKPVIDLSKLIAAAKSDPPKAGTPVSYAGTKTVEAALVTEGLLDKKYADGHFGELTRTAYAAWQRRCGWSGKAADGIPGKASLTKLGKRRGFDVKE</sequence>
<dbReference type="SUPFAM" id="SSF47090">
    <property type="entry name" value="PGBD-like"/>
    <property type="match status" value="1"/>
</dbReference>
<accession>A0ABS9Y2E8</accession>
<dbReference type="InterPro" id="IPR036505">
    <property type="entry name" value="Amidase/PGRP_sf"/>
</dbReference>
<dbReference type="Pfam" id="PF01510">
    <property type="entry name" value="Amidase_2"/>
    <property type="match status" value="1"/>
</dbReference>
<dbReference type="SUPFAM" id="SSF55846">
    <property type="entry name" value="N-acetylmuramoyl-L-alanine amidase-like"/>
    <property type="match status" value="1"/>
</dbReference>
<dbReference type="InterPro" id="IPR036365">
    <property type="entry name" value="PGBD-like_sf"/>
</dbReference>
<dbReference type="GO" id="GO:0008745">
    <property type="term" value="F:N-acetylmuramoyl-L-alanine amidase activity"/>
    <property type="evidence" value="ECO:0007669"/>
    <property type="project" value="UniProtKB-EC"/>
</dbReference>
<dbReference type="EC" id="3.5.1.28" evidence="2"/>
<dbReference type="Gene3D" id="3.40.80.10">
    <property type="entry name" value="Peptidoglycan recognition protein-like"/>
    <property type="match status" value="1"/>
</dbReference>
<name>A0ABS9Y2E8_9ACTN</name>
<proteinExistence type="predicted"/>
<protein>
    <submittedName>
        <fullName evidence="2">N-acetylmuramoyl-L-alanine amidase</fullName>
        <ecNumber evidence="2">3.5.1.28</ecNumber>
    </submittedName>
</protein>
<dbReference type="InterPro" id="IPR002502">
    <property type="entry name" value="Amidase_domain"/>
</dbReference>
<dbReference type="SMART" id="SM00644">
    <property type="entry name" value="Ami_2"/>
    <property type="match status" value="1"/>
</dbReference>
<organism evidence="2 3">
    <name type="scientific">Streptomyces cylindrosporus</name>
    <dbReference type="NCBI Taxonomy" id="2927583"/>
    <lineage>
        <taxon>Bacteria</taxon>
        <taxon>Bacillati</taxon>
        <taxon>Actinomycetota</taxon>
        <taxon>Actinomycetes</taxon>
        <taxon>Kitasatosporales</taxon>
        <taxon>Streptomycetaceae</taxon>
        <taxon>Streptomyces</taxon>
    </lineage>
</organism>
<dbReference type="EMBL" id="JALDAY010000003">
    <property type="protein sequence ID" value="MCI3271385.1"/>
    <property type="molecule type" value="Genomic_DNA"/>
</dbReference>
<gene>
    <name evidence="2" type="ORF">MQP27_09710</name>
</gene>
<dbReference type="RefSeq" id="WP_242763877.1">
    <property type="nucleotide sequence ID" value="NZ_JALDAY010000003.1"/>
</dbReference>
<reference evidence="2" key="1">
    <citation type="submission" date="2022-03" db="EMBL/GenBank/DDBJ databases">
        <title>Streptomyces 7R015 and 7R016 isolated from Barleria lupulina in Thailand.</title>
        <authorList>
            <person name="Kanchanasin P."/>
            <person name="Phongsopitanun W."/>
            <person name="Tanasupawat S."/>
        </authorList>
    </citation>
    <scope>NUCLEOTIDE SEQUENCE</scope>
    <source>
        <strain evidence="2">7R015</strain>
    </source>
</reference>
<evidence type="ECO:0000313" key="2">
    <source>
        <dbReference type="EMBL" id="MCI3271385.1"/>
    </source>
</evidence>
<dbReference type="Proteomes" id="UP001165269">
    <property type="component" value="Unassembled WGS sequence"/>
</dbReference>
<evidence type="ECO:0000259" key="1">
    <source>
        <dbReference type="SMART" id="SM00644"/>
    </source>
</evidence>
<keyword evidence="3" id="KW-1185">Reference proteome</keyword>
<comment type="caution">
    <text evidence="2">The sequence shown here is derived from an EMBL/GenBank/DDBJ whole genome shotgun (WGS) entry which is preliminary data.</text>
</comment>
<dbReference type="InterPro" id="IPR036366">
    <property type="entry name" value="PGBDSf"/>
</dbReference>
<keyword evidence="2" id="KW-0378">Hydrolase</keyword>